<sequence length="97" mass="11551">MKKAFLFLLIPILRHFSTMFFITKDLLFYDIISEEQFIDICSKYLGKYKNKSVAIPDFISVVDSTMNKSYSSFFDTWLHTVDFHVLLVKETEYDEEN</sequence>
<dbReference type="SUPFAM" id="SSF55486">
    <property type="entry name" value="Metalloproteases ('zincins'), catalytic domain"/>
    <property type="match status" value="1"/>
</dbReference>
<proteinExistence type="predicted"/>
<accession>A0ABR2IYD9</accession>
<comment type="caution">
    <text evidence="1">The sequence shown here is derived from an EMBL/GenBank/DDBJ whole genome shotgun (WGS) entry which is preliminary data.</text>
</comment>
<dbReference type="InterPro" id="IPR027268">
    <property type="entry name" value="Peptidase_M4/M1_CTD_sf"/>
</dbReference>
<reference evidence="1 2" key="1">
    <citation type="submission" date="2024-04" db="EMBL/GenBank/DDBJ databases">
        <title>Tritrichomonas musculus Genome.</title>
        <authorList>
            <person name="Alves-Ferreira E."/>
            <person name="Grigg M."/>
            <person name="Lorenzi H."/>
            <person name="Galac M."/>
        </authorList>
    </citation>
    <scope>NUCLEOTIDE SEQUENCE [LARGE SCALE GENOMIC DNA]</scope>
    <source>
        <strain evidence="1 2">EAF2021</strain>
    </source>
</reference>
<evidence type="ECO:0000313" key="2">
    <source>
        <dbReference type="Proteomes" id="UP001470230"/>
    </source>
</evidence>
<gene>
    <name evidence="1" type="ORF">M9Y10_008520</name>
</gene>
<name>A0ABR2IYD9_9EUKA</name>
<protein>
    <submittedName>
        <fullName evidence="1">Uncharacterized protein</fullName>
    </submittedName>
</protein>
<organism evidence="1 2">
    <name type="scientific">Tritrichomonas musculus</name>
    <dbReference type="NCBI Taxonomy" id="1915356"/>
    <lineage>
        <taxon>Eukaryota</taxon>
        <taxon>Metamonada</taxon>
        <taxon>Parabasalia</taxon>
        <taxon>Tritrichomonadida</taxon>
        <taxon>Tritrichomonadidae</taxon>
        <taxon>Tritrichomonas</taxon>
    </lineage>
</organism>
<dbReference type="Proteomes" id="UP001470230">
    <property type="component" value="Unassembled WGS sequence"/>
</dbReference>
<evidence type="ECO:0000313" key="1">
    <source>
        <dbReference type="EMBL" id="KAK8870633.1"/>
    </source>
</evidence>
<dbReference type="Gene3D" id="1.10.390.10">
    <property type="entry name" value="Neutral Protease Domain 2"/>
    <property type="match status" value="1"/>
</dbReference>
<keyword evidence="2" id="KW-1185">Reference proteome</keyword>
<dbReference type="EMBL" id="JAPFFF010000014">
    <property type="protein sequence ID" value="KAK8870633.1"/>
    <property type="molecule type" value="Genomic_DNA"/>
</dbReference>